<organism evidence="5 6">
    <name type="scientific">Cherax quadricarinatus</name>
    <name type="common">Australian red claw crayfish</name>
    <dbReference type="NCBI Taxonomy" id="27406"/>
    <lineage>
        <taxon>Eukaryota</taxon>
        <taxon>Metazoa</taxon>
        <taxon>Ecdysozoa</taxon>
        <taxon>Arthropoda</taxon>
        <taxon>Crustacea</taxon>
        <taxon>Multicrustacea</taxon>
        <taxon>Malacostraca</taxon>
        <taxon>Eumalacostraca</taxon>
        <taxon>Eucarida</taxon>
        <taxon>Decapoda</taxon>
        <taxon>Pleocyemata</taxon>
        <taxon>Astacidea</taxon>
        <taxon>Parastacoidea</taxon>
        <taxon>Parastacidae</taxon>
        <taxon>Cherax</taxon>
    </lineage>
</organism>
<dbReference type="InterPro" id="IPR036939">
    <property type="entry name" value="Cu2_ascorb_mOase_N_sf"/>
</dbReference>
<reference evidence="5 6" key="1">
    <citation type="journal article" date="2024" name="BMC Genomics">
        <title>Genome assembly of redclaw crayfish (Cherax quadricarinatus) provides insights into its immune adaptation and hypoxia tolerance.</title>
        <authorList>
            <person name="Liu Z."/>
            <person name="Zheng J."/>
            <person name="Li H."/>
            <person name="Fang K."/>
            <person name="Wang S."/>
            <person name="He J."/>
            <person name="Zhou D."/>
            <person name="Weng S."/>
            <person name="Chi M."/>
            <person name="Gu Z."/>
            <person name="He J."/>
            <person name="Li F."/>
            <person name="Wang M."/>
        </authorList>
    </citation>
    <scope>NUCLEOTIDE SEQUENCE [LARGE SCALE GENOMIC DNA]</scope>
    <source>
        <strain evidence="5">ZL_2023a</strain>
    </source>
</reference>
<dbReference type="Gene3D" id="2.60.120.310">
    <property type="entry name" value="Copper type II, ascorbate-dependent monooxygenase, N-terminal domain"/>
    <property type="match status" value="1"/>
</dbReference>
<gene>
    <name evidence="5" type="ORF">OTU49_002766</name>
</gene>
<keyword evidence="6" id="KW-1185">Reference proteome</keyword>
<dbReference type="GO" id="GO:0030667">
    <property type="term" value="C:secretory granule membrane"/>
    <property type="evidence" value="ECO:0007669"/>
    <property type="project" value="TreeGrafter"/>
</dbReference>
<feature type="non-terminal residue" evidence="5">
    <location>
        <position position="1"/>
    </location>
</feature>
<dbReference type="GO" id="GO:0006589">
    <property type="term" value="P:octopamine biosynthetic process"/>
    <property type="evidence" value="ECO:0007669"/>
    <property type="project" value="TreeGrafter"/>
</dbReference>
<dbReference type="PANTHER" id="PTHR10157:SF23">
    <property type="entry name" value="MOXD1 HOMOLOG 1"/>
    <property type="match status" value="1"/>
</dbReference>
<feature type="non-terminal residue" evidence="5">
    <location>
        <position position="220"/>
    </location>
</feature>
<dbReference type="Gene3D" id="2.60.120.230">
    <property type="match status" value="1"/>
</dbReference>
<dbReference type="InterPro" id="IPR000945">
    <property type="entry name" value="DBH-like"/>
</dbReference>
<dbReference type="InterPro" id="IPR024548">
    <property type="entry name" value="Cu2_monoox_C"/>
</dbReference>
<dbReference type="SUPFAM" id="SSF49742">
    <property type="entry name" value="PHM/PNGase F"/>
    <property type="match status" value="2"/>
</dbReference>
<dbReference type="GO" id="GO:0004500">
    <property type="term" value="F:dopamine beta-monooxygenase activity"/>
    <property type="evidence" value="ECO:0007669"/>
    <property type="project" value="InterPro"/>
</dbReference>
<comment type="caution">
    <text evidence="5">The sequence shown here is derived from an EMBL/GenBank/DDBJ whole genome shotgun (WGS) entry which is preliminary data.</text>
</comment>
<sequence length="220" mass="24719">GEMFPDHVGFPLGEEHGGATYFLMETRYNNPNLKRGIVDASGIRIFYTERLRKFDAGVMTVGHDVAPLHIIPPNQKWLSVGLCHGSCTQKELPAEGVKVFQGLLQAHQLARSISVRHLRHGEERRVLAKDMTYDSSNQQPRIVMEEVTILPMDSLITECTYDSTRRHRATFGGFGAEDEMCLAYLSYYPRVNLSLCTSTPPLETISEALGIQNTYDKGKM</sequence>
<feature type="domain" description="Copper type II ascorbate-dependent monooxygenase C-terminal" evidence="4">
    <location>
        <begin position="54"/>
        <end position="204"/>
    </location>
</feature>
<dbReference type="EMBL" id="JARKIK010000032">
    <property type="protein sequence ID" value="KAK8740904.1"/>
    <property type="molecule type" value="Genomic_DNA"/>
</dbReference>
<evidence type="ECO:0000256" key="2">
    <source>
        <dbReference type="ARBA" id="ARBA00023157"/>
    </source>
</evidence>
<dbReference type="GO" id="GO:0042420">
    <property type="term" value="P:dopamine catabolic process"/>
    <property type="evidence" value="ECO:0007669"/>
    <property type="project" value="TreeGrafter"/>
</dbReference>
<dbReference type="GO" id="GO:0005507">
    <property type="term" value="F:copper ion binding"/>
    <property type="evidence" value="ECO:0007669"/>
    <property type="project" value="InterPro"/>
</dbReference>
<dbReference type="Pfam" id="PF03712">
    <property type="entry name" value="Cu2_monoox_C"/>
    <property type="match status" value="1"/>
</dbReference>
<name>A0AAW0XKI7_CHEQU</name>
<dbReference type="GO" id="GO:0042421">
    <property type="term" value="P:norepinephrine biosynthetic process"/>
    <property type="evidence" value="ECO:0007669"/>
    <property type="project" value="TreeGrafter"/>
</dbReference>
<keyword evidence="2" id="KW-1015">Disulfide bond</keyword>
<evidence type="ECO:0000313" key="6">
    <source>
        <dbReference type="Proteomes" id="UP001445076"/>
    </source>
</evidence>
<dbReference type="FunFam" id="2.60.120.230:FF:000001">
    <property type="entry name" value="Monooxygenase, DBH-like 1"/>
    <property type="match status" value="1"/>
</dbReference>
<dbReference type="InterPro" id="IPR008977">
    <property type="entry name" value="PHM/PNGase_F_dom_sf"/>
</dbReference>
<accession>A0AAW0XKI7</accession>
<proteinExistence type="inferred from homology"/>
<dbReference type="Proteomes" id="UP001445076">
    <property type="component" value="Unassembled WGS sequence"/>
</dbReference>
<dbReference type="AlphaFoldDB" id="A0AAW0XKI7"/>
<protein>
    <recommendedName>
        <fullName evidence="4">Copper type II ascorbate-dependent monooxygenase C-terminal domain-containing protein</fullName>
    </recommendedName>
</protein>
<dbReference type="GO" id="GO:0005615">
    <property type="term" value="C:extracellular space"/>
    <property type="evidence" value="ECO:0007669"/>
    <property type="project" value="TreeGrafter"/>
</dbReference>
<evidence type="ECO:0000259" key="4">
    <source>
        <dbReference type="Pfam" id="PF03712"/>
    </source>
</evidence>
<evidence type="ECO:0000313" key="5">
    <source>
        <dbReference type="EMBL" id="KAK8740904.1"/>
    </source>
</evidence>
<dbReference type="InterPro" id="IPR014784">
    <property type="entry name" value="Cu2_ascorb_mOase-like_C"/>
</dbReference>
<evidence type="ECO:0000256" key="1">
    <source>
        <dbReference type="ARBA" id="ARBA00010676"/>
    </source>
</evidence>
<comment type="similarity">
    <text evidence="1">Belongs to the copper type II ascorbate-dependent monooxygenase family.</text>
</comment>
<evidence type="ECO:0000256" key="3">
    <source>
        <dbReference type="ARBA" id="ARBA00023180"/>
    </source>
</evidence>
<keyword evidence="3" id="KW-0325">Glycoprotein</keyword>
<dbReference type="PANTHER" id="PTHR10157">
    <property type="entry name" value="DOPAMINE BETA HYDROXYLASE RELATED"/>
    <property type="match status" value="1"/>
</dbReference>